<dbReference type="InterPro" id="IPR010607">
    <property type="entry name" value="DUF1194"/>
</dbReference>
<comment type="caution">
    <text evidence="2">The sequence shown here is derived from an EMBL/GenBank/DDBJ whole genome shotgun (WGS) entry which is preliminary data.</text>
</comment>
<proteinExistence type="predicted"/>
<dbReference type="Gene3D" id="3.40.50.410">
    <property type="entry name" value="von Willebrand factor, type A domain"/>
    <property type="match status" value="1"/>
</dbReference>
<feature type="signal peptide" evidence="1">
    <location>
        <begin position="1"/>
        <end position="17"/>
    </location>
</feature>
<evidence type="ECO:0008006" key="4">
    <source>
        <dbReference type="Google" id="ProtNLM"/>
    </source>
</evidence>
<dbReference type="Pfam" id="PF06707">
    <property type="entry name" value="DUF1194"/>
    <property type="match status" value="1"/>
</dbReference>
<evidence type="ECO:0000313" key="2">
    <source>
        <dbReference type="EMBL" id="PZQ99316.1"/>
    </source>
</evidence>
<feature type="chain" id="PRO_5016017744" description="DUF1194 domain-containing protein" evidence="1">
    <location>
        <begin position="18"/>
        <end position="216"/>
    </location>
</feature>
<accession>A0A2W5SBS8</accession>
<dbReference type="Proteomes" id="UP000248975">
    <property type="component" value="Unassembled WGS sequence"/>
</dbReference>
<keyword evidence="1" id="KW-0732">Signal</keyword>
<reference evidence="2 3" key="1">
    <citation type="submission" date="2017-08" db="EMBL/GenBank/DDBJ databases">
        <title>Infants hospitalized years apart are colonized by the same room-sourced microbial strains.</title>
        <authorList>
            <person name="Brooks B."/>
            <person name="Olm M.R."/>
            <person name="Firek B.A."/>
            <person name="Baker R."/>
            <person name="Thomas B.C."/>
            <person name="Morowitz M.J."/>
            <person name="Banfield J.F."/>
        </authorList>
    </citation>
    <scope>NUCLEOTIDE SEQUENCE [LARGE SCALE GENOMIC DNA]</scope>
    <source>
        <strain evidence="2">S2_003_000_R2_11</strain>
    </source>
</reference>
<gene>
    <name evidence="2" type="ORF">DI533_01060</name>
</gene>
<evidence type="ECO:0000256" key="1">
    <source>
        <dbReference type="SAM" id="SignalP"/>
    </source>
</evidence>
<dbReference type="EMBL" id="QFQS01000001">
    <property type="protein sequence ID" value="PZQ99316.1"/>
    <property type="molecule type" value="Genomic_DNA"/>
</dbReference>
<dbReference type="InterPro" id="IPR036465">
    <property type="entry name" value="vWFA_dom_sf"/>
</dbReference>
<organism evidence="2 3">
    <name type="scientific">Cereibacter sphaeroides</name>
    <name type="common">Rhodobacter sphaeroides</name>
    <dbReference type="NCBI Taxonomy" id="1063"/>
    <lineage>
        <taxon>Bacteria</taxon>
        <taxon>Pseudomonadati</taxon>
        <taxon>Pseudomonadota</taxon>
        <taxon>Alphaproteobacteria</taxon>
        <taxon>Rhodobacterales</taxon>
        <taxon>Paracoccaceae</taxon>
        <taxon>Cereibacter</taxon>
    </lineage>
</organism>
<dbReference type="AlphaFoldDB" id="A0A2W5SBS8"/>
<name>A0A2W5SBS8_CERSP</name>
<evidence type="ECO:0000313" key="3">
    <source>
        <dbReference type="Proteomes" id="UP000248975"/>
    </source>
</evidence>
<dbReference type="SUPFAM" id="SSF53300">
    <property type="entry name" value="vWA-like"/>
    <property type="match status" value="1"/>
</dbReference>
<sequence>MLRALAFALLLPQPAAACETALLLAIDISGSIDAGEYALQVQGLADALADPAVGDALLRGQAALAVVQWSGVGAQALVLPWQRMLNQRRIDRFAADARTLPRSFRASDTAVGQAIDFSAAQFDGVADCKRRVIDISGDGPENAGFTVGPARQRAEVAGIEINAIAIEDMGASSPITQFYRRWAITKGGFVMTARGLGEYPRAIREKLLRELGKPAA</sequence>
<protein>
    <recommendedName>
        <fullName evidence="4">DUF1194 domain-containing protein</fullName>
    </recommendedName>
</protein>